<dbReference type="EMBL" id="JASBWV010000007">
    <property type="protein sequence ID" value="KAJ9125741.1"/>
    <property type="molecule type" value="Genomic_DNA"/>
</dbReference>
<accession>A0ACC2XRW0</accession>
<evidence type="ECO:0000313" key="1">
    <source>
        <dbReference type="EMBL" id="KAJ9125741.1"/>
    </source>
</evidence>
<organism evidence="1 2">
    <name type="scientific">Naganishia onofrii</name>
    <dbReference type="NCBI Taxonomy" id="1851511"/>
    <lineage>
        <taxon>Eukaryota</taxon>
        <taxon>Fungi</taxon>
        <taxon>Dikarya</taxon>
        <taxon>Basidiomycota</taxon>
        <taxon>Agaricomycotina</taxon>
        <taxon>Tremellomycetes</taxon>
        <taxon>Filobasidiales</taxon>
        <taxon>Filobasidiaceae</taxon>
        <taxon>Naganishia</taxon>
    </lineage>
</organism>
<dbReference type="Proteomes" id="UP001234202">
    <property type="component" value="Unassembled WGS sequence"/>
</dbReference>
<gene>
    <name evidence="1" type="ORF">QFC24_002525</name>
</gene>
<evidence type="ECO:0000313" key="2">
    <source>
        <dbReference type="Proteomes" id="UP001234202"/>
    </source>
</evidence>
<comment type="caution">
    <text evidence="1">The sequence shown here is derived from an EMBL/GenBank/DDBJ whole genome shotgun (WGS) entry which is preliminary data.</text>
</comment>
<keyword evidence="2" id="KW-1185">Reference proteome</keyword>
<sequence>MPERDKEIAPSGGHNSHEEAPVGSTRKSALPLTKGKKQDRSPFFKPSSFRVHTGRIRKKKPSTFLNPDFERLLESQEMTEEARWDGFDANGFFGKGSSDAKYQPTDYLWVYKVPGERLSDEPSTVPDVSDTQV</sequence>
<proteinExistence type="predicted"/>
<reference evidence="1" key="1">
    <citation type="submission" date="2023-04" db="EMBL/GenBank/DDBJ databases">
        <title>Draft Genome sequencing of Naganishia species isolated from polar environments using Oxford Nanopore Technology.</title>
        <authorList>
            <person name="Leo P."/>
            <person name="Venkateswaran K."/>
        </authorList>
    </citation>
    <scope>NUCLEOTIDE SEQUENCE</scope>
    <source>
        <strain evidence="1">DBVPG 5303</strain>
    </source>
</reference>
<protein>
    <submittedName>
        <fullName evidence="1">Uncharacterized protein</fullName>
    </submittedName>
</protein>
<name>A0ACC2XRW0_9TREE</name>